<sequence length="74" mass="8338">MAHPCMLAWTYRNLGEVYSIFESNQLCLQQMPNFALLPATQQSGMEVNFLRLDLGLAHCSVSNCAKRKDGLTLF</sequence>
<evidence type="ECO:0000313" key="2">
    <source>
        <dbReference type="Proteomes" id="UP001054252"/>
    </source>
</evidence>
<gene>
    <name evidence="1" type="ORF">SLEP1_g38673</name>
</gene>
<evidence type="ECO:0000313" key="1">
    <source>
        <dbReference type="EMBL" id="GKV29775.1"/>
    </source>
</evidence>
<proteinExistence type="predicted"/>
<keyword evidence="2" id="KW-1185">Reference proteome</keyword>
<protein>
    <submittedName>
        <fullName evidence="1">Uncharacterized protein</fullName>
    </submittedName>
</protein>
<dbReference type="EMBL" id="BPVZ01000084">
    <property type="protein sequence ID" value="GKV29775.1"/>
    <property type="molecule type" value="Genomic_DNA"/>
</dbReference>
<dbReference type="AlphaFoldDB" id="A0AAV5KYD1"/>
<comment type="caution">
    <text evidence="1">The sequence shown here is derived from an EMBL/GenBank/DDBJ whole genome shotgun (WGS) entry which is preliminary data.</text>
</comment>
<organism evidence="1 2">
    <name type="scientific">Rubroshorea leprosula</name>
    <dbReference type="NCBI Taxonomy" id="152421"/>
    <lineage>
        <taxon>Eukaryota</taxon>
        <taxon>Viridiplantae</taxon>
        <taxon>Streptophyta</taxon>
        <taxon>Embryophyta</taxon>
        <taxon>Tracheophyta</taxon>
        <taxon>Spermatophyta</taxon>
        <taxon>Magnoliopsida</taxon>
        <taxon>eudicotyledons</taxon>
        <taxon>Gunneridae</taxon>
        <taxon>Pentapetalae</taxon>
        <taxon>rosids</taxon>
        <taxon>malvids</taxon>
        <taxon>Malvales</taxon>
        <taxon>Dipterocarpaceae</taxon>
        <taxon>Rubroshorea</taxon>
    </lineage>
</organism>
<reference evidence="1 2" key="1">
    <citation type="journal article" date="2021" name="Commun. Biol.">
        <title>The genome of Shorea leprosula (Dipterocarpaceae) highlights the ecological relevance of drought in aseasonal tropical rainforests.</title>
        <authorList>
            <person name="Ng K.K.S."/>
            <person name="Kobayashi M.J."/>
            <person name="Fawcett J.A."/>
            <person name="Hatakeyama M."/>
            <person name="Paape T."/>
            <person name="Ng C.H."/>
            <person name="Ang C.C."/>
            <person name="Tnah L.H."/>
            <person name="Lee C.T."/>
            <person name="Nishiyama T."/>
            <person name="Sese J."/>
            <person name="O'Brien M.J."/>
            <person name="Copetti D."/>
            <person name="Mohd Noor M.I."/>
            <person name="Ong R.C."/>
            <person name="Putra M."/>
            <person name="Sireger I.Z."/>
            <person name="Indrioko S."/>
            <person name="Kosugi Y."/>
            <person name="Izuno A."/>
            <person name="Isagi Y."/>
            <person name="Lee S.L."/>
            <person name="Shimizu K.K."/>
        </authorList>
    </citation>
    <scope>NUCLEOTIDE SEQUENCE [LARGE SCALE GENOMIC DNA]</scope>
    <source>
        <strain evidence="1">214</strain>
    </source>
</reference>
<name>A0AAV5KYD1_9ROSI</name>
<accession>A0AAV5KYD1</accession>
<dbReference type="Proteomes" id="UP001054252">
    <property type="component" value="Unassembled WGS sequence"/>
</dbReference>